<evidence type="ECO:0000313" key="6">
    <source>
        <dbReference type="Proteomes" id="UP000186165"/>
    </source>
</evidence>
<evidence type="ECO:0000313" key="4">
    <source>
        <dbReference type="EMBL" id="APE95793.1"/>
    </source>
</evidence>
<dbReference type="OrthoDB" id="147549at2157"/>
<dbReference type="Gene3D" id="3.40.800.20">
    <property type="entry name" value="Histone deacetylase domain"/>
    <property type="match status" value="1"/>
</dbReference>
<proteinExistence type="predicted"/>
<accession>A0A1D8S529</accession>
<dbReference type="KEGG" id="hhsr:HSR6_1350"/>
<dbReference type="Proteomes" id="UP000186165">
    <property type="component" value="Chromosome"/>
</dbReference>
<evidence type="ECO:0000256" key="1">
    <source>
        <dbReference type="ARBA" id="ARBA00022801"/>
    </source>
</evidence>
<evidence type="ECO:0000313" key="5">
    <source>
        <dbReference type="Proteomes" id="UP000185608"/>
    </source>
</evidence>
<dbReference type="GO" id="GO:0016787">
    <property type="term" value="F:hydrolase activity"/>
    <property type="evidence" value="ECO:0007669"/>
    <property type="project" value="UniProtKB-KW"/>
</dbReference>
<evidence type="ECO:0000313" key="3">
    <source>
        <dbReference type="EMBL" id="AOW80454.1"/>
    </source>
</evidence>
<keyword evidence="6" id="KW-1185">Reference proteome</keyword>
<dbReference type="GO" id="GO:0004407">
    <property type="term" value="F:histone deacetylase activity"/>
    <property type="evidence" value="ECO:0007669"/>
    <property type="project" value="InterPro"/>
</dbReference>
<evidence type="ECO:0000259" key="2">
    <source>
        <dbReference type="Pfam" id="PF00850"/>
    </source>
</evidence>
<dbReference type="PRINTS" id="PR01270">
    <property type="entry name" value="HDASUPER"/>
</dbReference>
<dbReference type="Proteomes" id="UP000185608">
    <property type="component" value="Chromosome"/>
</dbReference>
<dbReference type="InterPro" id="IPR023801">
    <property type="entry name" value="His_deacetylse_dom"/>
</dbReference>
<dbReference type="PRINTS" id="PR01271">
    <property type="entry name" value="HISDACETLASE"/>
</dbReference>
<dbReference type="PANTHER" id="PTHR10625">
    <property type="entry name" value="HISTONE DEACETYLASE HDAC1-RELATED"/>
    <property type="match status" value="1"/>
</dbReference>
<dbReference type="SUPFAM" id="SSF52768">
    <property type="entry name" value="Arginase/deacetylase"/>
    <property type="match status" value="1"/>
</dbReference>
<dbReference type="EMBL" id="CP016070">
    <property type="protein sequence ID" value="AOW80454.1"/>
    <property type="molecule type" value="Genomic_DNA"/>
</dbReference>
<dbReference type="GeneID" id="30417879"/>
<reference evidence="6" key="2">
    <citation type="submission" date="2016-08" db="EMBL/GenBank/DDBJ databases">
        <title>Discovery of first anaerobic lithoheterotrophic haloarchae widely represented in hypersaline habitats.</title>
        <authorList>
            <person name="Sorokin D.Y."/>
            <person name="Kublanov I.V."/>
            <person name="Roman P."/>
            <person name="Sinninghe Damste J.S."/>
            <person name="Golyshin P.N."/>
            <person name="Rojo D."/>
            <person name="Ciordia S."/>
            <person name="Mena Md.C."/>
            <person name="Ferrer M."/>
            <person name="Smedile F."/>
            <person name="Messina E."/>
            <person name="La Cono V."/>
            <person name="Yakimov M.M."/>
        </authorList>
    </citation>
    <scope>NUCLEOTIDE SEQUENCE [LARGE SCALE GENOMIC DNA]</scope>
    <source>
        <strain evidence="6">HSR6</strain>
    </source>
</reference>
<dbReference type="PATRIC" id="fig|1855411.3.peg.1276"/>
<dbReference type="STRING" id="1873524.HSR6_1350"/>
<dbReference type="InterPro" id="IPR003084">
    <property type="entry name" value="HDAC_I/II"/>
</dbReference>
<dbReference type="CDD" id="cd09992">
    <property type="entry name" value="HDAC_classII"/>
    <property type="match status" value="1"/>
</dbReference>
<protein>
    <submittedName>
        <fullName evidence="3">Histone deacetylase family protein</fullName>
    </submittedName>
</protein>
<dbReference type="InterPro" id="IPR023696">
    <property type="entry name" value="Ureohydrolase_dom_sf"/>
</dbReference>
<gene>
    <name evidence="4" type="ORF">HSR6_1350</name>
    <name evidence="3" type="ORF">HTSR_1277</name>
</gene>
<accession>A0A1J1ADY7</accession>
<dbReference type="RefSeq" id="WP_070365142.1">
    <property type="nucleotide sequence ID" value="NZ_CP016070.1"/>
</dbReference>
<dbReference type="KEGG" id="halh:HTSR_1277"/>
<dbReference type="Pfam" id="PF00850">
    <property type="entry name" value="Hist_deacetyl"/>
    <property type="match status" value="1"/>
</dbReference>
<dbReference type="AlphaFoldDB" id="A0A1D8S529"/>
<dbReference type="InterPro" id="IPR037138">
    <property type="entry name" value="His_deacetylse_dom_sf"/>
</dbReference>
<reference evidence="3 5" key="1">
    <citation type="submission" date="2016-06" db="EMBL/GenBank/DDBJ databases">
        <title>Discovery of anaerobic lithoheterotrophic haloarchaeon capable of sulfur respiration by hydrogen and formate.</title>
        <authorList>
            <person name="Sorokin D.Y."/>
            <person name="Kublanov I.V."/>
            <person name="Roman P."/>
            <person name="Sinninghe Damste J.S."/>
            <person name="Golyshin P.N."/>
            <person name="Rojo D."/>
            <person name="Ciordia S."/>
            <person name="Mena Md.C."/>
            <person name="Ferrer M."/>
            <person name="Smedile F."/>
            <person name="Messina E."/>
            <person name="La Cono V."/>
            <person name="Yakimov M.M."/>
        </authorList>
    </citation>
    <scope>NUCLEOTIDE SEQUENCE [LARGE SCALE GENOMIC DNA]</scope>
    <source>
        <strain evidence="3 5">HTSR1</strain>
    </source>
</reference>
<sequence>MTMGLIYHDAYLKHEHTPTHPERRERLQYTMDQLREEGVLDDEAVWQLDPVEVTDEQIARVHTQRYVDRLRSMSATGTGRLSADTHVSEHTWETAKLSAGGVLRGLEAVESGEVASAFVMARPGGHHAFANDGHGFCYLNNTAVGIRHLQATTDVDRVLIWDWDAHHGDGTESIFYEDPSVLVMSTHQDGRTLFPGTGDVTDVGEGEGEGYNVNVPLPPKTTDEAYLQVVEEIFRPIAEQYDPDLVFVEAGQDNHFTDPITDLGVTAQGYAALMDAAVDAADTLADGDIVASLAGGYGIEGGLPYTNLAVIATLLGYETAYIREPAIYEPPTENPDVSGVIQQVKEVHGEYWDLPAD</sequence>
<feature type="domain" description="Histone deacetylase" evidence="2">
    <location>
        <begin position="20"/>
        <end position="300"/>
    </location>
</feature>
<name>A0A1D8S529_9EURY</name>
<reference evidence="4" key="3">
    <citation type="journal article" date="2017" name="ISME J.">
        <title>Discovery of anaerobic lithoheterotrophic haloarchaea, ubiquitous in hypersaline habitats.</title>
        <authorList>
            <person name="Sorokin D.Y."/>
            <person name="Messina E."/>
            <person name="Smedile F."/>
            <person name="Roman P."/>
            <person name="Damste J.S.S."/>
            <person name="Ciordia S."/>
            <person name="Mena M.C."/>
            <person name="Ferrer M."/>
            <person name="Golyshin P.N."/>
            <person name="Kublanov I.V."/>
            <person name="Samarov N.I."/>
            <person name="Toshchakov S.V."/>
            <person name="La Cono V."/>
            <person name="Yakimov M.M."/>
        </authorList>
    </citation>
    <scope>NUCLEOTIDE SEQUENCE</scope>
    <source>
        <strain evidence="4">HSR6</strain>
    </source>
</reference>
<dbReference type="GO" id="GO:0040029">
    <property type="term" value="P:epigenetic regulation of gene expression"/>
    <property type="evidence" value="ECO:0007669"/>
    <property type="project" value="TreeGrafter"/>
</dbReference>
<keyword evidence="1" id="KW-0378">Hydrolase</keyword>
<dbReference type="InterPro" id="IPR000286">
    <property type="entry name" value="HDACs"/>
</dbReference>
<dbReference type="EMBL" id="CP016804">
    <property type="protein sequence ID" value="APE95793.1"/>
    <property type="molecule type" value="Genomic_DNA"/>
</dbReference>
<organism evidence="3 5">
    <name type="scientific">Halodesulfurarchaeum formicicum</name>
    <dbReference type="NCBI Taxonomy" id="1873524"/>
    <lineage>
        <taxon>Archaea</taxon>
        <taxon>Methanobacteriati</taxon>
        <taxon>Methanobacteriota</taxon>
        <taxon>Stenosarchaea group</taxon>
        <taxon>Halobacteria</taxon>
        <taxon>Halobacteriales</taxon>
        <taxon>Halobacteriaceae</taxon>
        <taxon>Halodesulfurarchaeum</taxon>
    </lineage>
</organism>